<accession>A0A6P0HQ16</accession>
<keyword evidence="3" id="KW-1185">Reference proteome</keyword>
<dbReference type="InterPro" id="IPR011055">
    <property type="entry name" value="Dup_hybrid_motif"/>
</dbReference>
<evidence type="ECO:0000313" key="2">
    <source>
        <dbReference type="EMBL" id="NEN80304.1"/>
    </source>
</evidence>
<evidence type="ECO:0000313" key="3">
    <source>
        <dbReference type="Proteomes" id="UP000468687"/>
    </source>
</evidence>
<dbReference type="SUPFAM" id="SSF51261">
    <property type="entry name" value="Duplicated hybrid motif"/>
    <property type="match status" value="1"/>
</dbReference>
<dbReference type="Gene3D" id="2.70.70.10">
    <property type="entry name" value="Glucose Permease (Domain IIA)"/>
    <property type="match status" value="1"/>
</dbReference>
<dbReference type="EMBL" id="JAAGXA010000017">
    <property type="protein sequence ID" value="NEN80304.1"/>
    <property type="molecule type" value="Genomic_DNA"/>
</dbReference>
<dbReference type="Proteomes" id="UP000468687">
    <property type="component" value="Unassembled WGS sequence"/>
</dbReference>
<feature type="domain" description="M23ase beta-sheet core" evidence="1">
    <location>
        <begin position="1"/>
        <end position="41"/>
    </location>
</feature>
<dbReference type="CDD" id="cd12797">
    <property type="entry name" value="M23_peptidase"/>
    <property type="match status" value="1"/>
</dbReference>
<protein>
    <submittedName>
        <fullName evidence="2">M23 family metallopeptidase</fullName>
    </submittedName>
</protein>
<dbReference type="AlphaFoldDB" id="A0A6P0HQ16"/>
<name>A0A6P0HQ16_9ACTN</name>
<dbReference type="InterPro" id="IPR016047">
    <property type="entry name" value="M23ase_b-sheet_dom"/>
</dbReference>
<sequence>MSAVIVEDGEQVQSGQIIGRVGTLGNSTGCHLHVEVHPDNGSIYADNINASTWLRNNAGRALAP</sequence>
<evidence type="ECO:0000259" key="1">
    <source>
        <dbReference type="Pfam" id="PF01551"/>
    </source>
</evidence>
<reference evidence="2 3" key="1">
    <citation type="journal article" date="2014" name="Int. J. Syst. Evol. Microbiol.">
        <title>Nocardioides zeae sp. nov., isolated from the stem of Zea mays.</title>
        <authorList>
            <person name="Glaeser S.P."/>
            <person name="McInroy J.A."/>
            <person name="Busse H.J."/>
            <person name="Kampfer P."/>
        </authorList>
    </citation>
    <scope>NUCLEOTIDE SEQUENCE [LARGE SCALE GENOMIC DNA]</scope>
    <source>
        <strain evidence="2 3">JCM 30728</strain>
    </source>
</reference>
<proteinExistence type="predicted"/>
<organism evidence="2 3">
    <name type="scientific">Nocardioides zeae</name>
    <dbReference type="NCBI Taxonomy" id="1457234"/>
    <lineage>
        <taxon>Bacteria</taxon>
        <taxon>Bacillati</taxon>
        <taxon>Actinomycetota</taxon>
        <taxon>Actinomycetes</taxon>
        <taxon>Propionibacteriales</taxon>
        <taxon>Nocardioidaceae</taxon>
        <taxon>Nocardioides</taxon>
    </lineage>
</organism>
<dbReference type="Pfam" id="PF01551">
    <property type="entry name" value="Peptidase_M23"/>
    <property type="match status" value="1"/>
</dbReference>
<comment type="caution">
    <text evidence="2">The sequence shown here is derived from an EMBL/GenBank/DDBJ whole genome shotgun (WGS) entry which is preliminary data.</text>
</comment>
<gene>
    <name evidence="2" type="ORF">G3T38_18770</name>
</gene>